<dbReference type="KEGG" id="snw:BBN63_13780"/>
<comment type="subcellular location">
    <subcellularLocation>
        <location evidence="1">Cytoplasm</location>
    </subcellularLocation>
</comment>
<reference evidence="12 13" key="1">
    <citation type="submission" date="2016-11" db="EMBL/GenBank/DDBJ databases">
        <title>Complete genome sequence of Streptomyces niveus SCSIO 3406.</title>
        <authorList>
            <person name="Zhu Q."/>
            <person name="Cheng W."/>
            <person name="Song Y."/>
            <person name="Li Q."/>
            <person name="Ju J."/>
        </authorList>
    </citation>
    <scope>NUCLEOTIDE SEQUENCE [LARGE SCALE GENOMIC DNA]</scope>
    <source>
        <strain evidence="12 13">SCSIO 3406</strain>
    </source>
</reference>
<keyword evidence="7" id="KW-0808">Transferase</keyword>
<sequence>MSSESSPATLARQLTEAGHLTPSWRDTFTQVDRRRFIPDRIWIRGEGGYHPINRATDPDRWNALVYDDRALVTQVEDDSDTATALVPSSSASMPRVVATMLDALDLADGMTVLEAGTGTGYNAALLAARLGDRHVVSVEMDPRLADTARERLKGAGFAPTVITGDGAQGCPARAPYDRVIATYALHTVPYPLVEQTAPGGVIVLPWGTGLYNGVLLRLTVGEDGTAGGPVIGDSAFMWNRHEAPERDVMATVRKQAQPRATATATRTGLDPRNVFGDENAAFTAGALVPDCRYTVGHGPDGEFTLWLADHATGSWASVDHVPDATEFDTHQHGPRRLWSEVESAYDRWESAGSPERTRYGLTVTPTGQYVWLDTPGTPVP</sequence>
<dbReference type="Proteomes" id="UP000189677">
    <property type="component" value="Chromosome"/>
</dbReference>
<dbReference type="InterPro" id="IPR000682">
    <property type="entry name" value="PCMT"/>
</dbReference>
<comment type="similarity">
    <text evidence="2">Belongs to the methyltransferase superfamily. L-isoaspartyl/D-aspartyl protein methyltransferase family.</text>
</comment>
<dbReference type="SUPFAM" id="SSF53335">
    <property type="entry name" value="S-adenosyl-L-methionine-dependent methyltransferases"/>
    <property type="match status" value="1"/>
</dbReference>
<dbReference type="EC" id="2.1.1.77" evidence="3"/>
<name>A0A1U9QU40_STRNV</name>
<proteinExistence type="inferred from homology"/>
<evidence type="ECO:0000256" key="2">
    <source>
        <dbReference type="ARBA" id="ARBA00005369"/>
    </source>
</evidence>
<evidence type="ECO:0000256" key="8">
    <source>
        <dbReference type="ARBA" id="ARBA00022691"/>
    </source>
</evidence>
<dbReference type="PANTHER" id="PTHR11579:SF0">
    <property type="entry name" value="PROTEIN-L-ISOASPARTATE(D-ASPARTATE) O-METHYLTRANSFERASE"/>
    <property type="match status" value="1"/>
</dbReference>
<dbReference type="GO" id="GO:0032259">
    <property type="term" value="P:methylation"/>
    <property type="evidence" value="ECO:0007669"/>
    <property type="project" value="UniProtKB-KW"/>
</dbReference>
<evidence type="ECO:0000256" key="1">
    <source>
        <dbReference type="ARBA" id="ARBA00004496"/>
    </source>
</evidence>
<dbReference type="GO" id="GO:0005737">
    <property type="term" value="C:cytoplasm"/>
    <property type="evidence" value="ECO:0007669"/>
    <property type="project" value="UniProtKB-SubCell"/>
</dbReference>
<evidence type="ECO:0000256" key="9">
    <source>
        <dbReference type="ARBA" id="ARBA00030757"/>
    </source>
</evidence>
<evidence type="ECO:0000313" key="13">
    <source>
        <dbReference type="Proteomes" id="UP000189677"/>
    </source>
</evidence>
<dbReference type="OrthoDB" id="5143400at2"/>
<keyword evidence="5" id="KW-0963">Cytoplasm</keyword>
<dbReference type="CDD" id="cd02440">
    <property type="entry name" value="AdoMet_MTases"/>
    <property type="match status" value="1"/>
</dbReference>
<keyword evidence="6" id="KW-0489">Methyltransferase</keyword>
<dbReference type="AlphaFoldDB" id="A0A1U9QU40"/>
<accession>A0A1U9QU40</accession>
<evidence type="ECO:0000256" key="5">
    <source>
        <dbReference type="ARBA" id="ARBA00022490"/>
    </source>
</evidence>
<protein>
    <recommendedName>
        <fullName evidence="4">Protein-L-isoaspartate O-methyltransferase</fullName>
        <ecNumber evidence="3">2.1.1.77</ecNumber>
    </recommendedName>
    <alternativeName>
        <fullName evidence="11">L-isoaspartyl protein carboxyl methyltransferase</fullName>
    </alternativeName>
    <alternativeName>
        <fullName evidence="9">Protein L-isoaspartyl methyltransferase</fullName>
    </alternativeName>
    <alternativeName>
        <fullName evidence="10">Protein-beta-aspartate methyltransferase</fullName>
    </alternativeName>
</protein>
<evidence type="ECO:0000256" key="3">
    <source>
        <dbReference type="ARBA" id="ARBA00011890"/>
    </source>
</evidence>
<dbReference type="PANTHER" id="PTHR11579">
    <property type="entry name" value="PROTEIN-L-ISOASPARTATE O-METHYLTRANSFERASE"/>
    <property type="match status" value="1"/>
</dbReference>
<gene>
    <name evidence="12" type="ORF">BBN63_13780</name>
</gene>
<evidence type="ECO:0000256" key="7">
    <source>
        <dbReference type="ARBA" id="ARBA00022679"/>
    </source>
</evidence>
<dbReference type="GO" id="GO:0004719">
    <property type="term" value="F:protein-L-isoaspartate (D-aspartate) O-methyltransferase activity"/>
    <property type="evidence" value="ECO:0007669"/>
    <property type="project" value="UniProtKB-EC"/>
</dbReference>
<evidence type="ECO:0000256" key="4">
    <source>
        <dbReference type="ARBA" id="ARBA00013346"/>
    </source>
</evidence>
<dbReference type="EMBL" id="CP018047">
    <property type="protein sequence ID" value="AQU67155.1"/>
    <property type="molecule type" value="Genomic_DNA"/>
</dbReference>
<keyword evidence="13" id="KW-1185">Reference proteome</keyword>
<dbReference type="Gene3D" id="3.40.50.150">
    <property type="entry name" value="Vaccinia Virus protein VP39"/>
    <property type="match status" value="1"/>
</dbReference>
<dbReference type="Pfam" id="PF01135">
    <property type="entry name" value="PCMT"/>
    <property type="match status" value="1"/>
</dbReference>
<dbReference type="InterPro" id="IPR029063">
    <property type="entry name" value="SAM-dependent_MTases_sf"/>
</dbReference>
<evidence type="ECO:0000256" key="6">
    <source>
        <dbReference type="ARBA" id="ARBA00022603"/>
    </source>
</evidence>
<dbReference type="RefSeq" id="WP_078075690.1">
    <property type="nucleotide sequence ID" value="NZ_CP018047.1"/>
</dbReference>
<evidence type="ECO:0000256" key="11">
    <source>
        <dbReference type="ARBA" id="ARBA00031350"/>
    </source>
</evidence>
<evidence type="ECO:0000313" key="12">
    <source>
        <dbReference type="EMBL" id="AQU67155.1"/>
    </source>
</evidence>
<organism evidence="12 13">
    <name type="scientific">Streptomyces niveus</name>
    <name type="common">Streptomyces spheroides</name>
    <dbReference type="NCBI Taxonomy" id="193462"/>
    <lineage>
        <taxon>Bacteria</taxon>
        <taxon>Bacillati</taxon>
        <taxon>Actinomycetota</taxon>
        <taxon>Actinomycetes</taxon>
        <taxon>Kitasatosporales</taxon>
        <taxon>Streptomycetaceae</taxon>
        <taxon>Streptomyces</taxon>
    </lineage>
</organism>
<evidence type="ECO:0000256" key="10">
    <source>
        <dbReference type="ARBA" id="ARBA00031323"/>
    </source>
</evidence>
<keyword evidence="8" id="KW-0949">S-adenosyl-L-methionine</keyword>